<dbReference type="Proteomes" id="UP000186002">
    <property type="component" value="Unassembled WGS sequence"/>
</dbReference>
<evidence type="ECO:0000313" key="2">
    <source>
        <dbReference type="EMBL" id="SHM30830.1"/>
    </source>
</evidence>
<sequence>MNSYFKAAGAMLLAAAASCATAQAAGTGYEGYFQIYNNTDNNTVVGFYTNDGEGWSTNWLSRRLAPGEDAQAEFHEGNQNCEQTLRIGWLGTDGGEVLDDPIDIDICEASNVYLDDNEIYFD</sequence>
<evidence type="ECO:0000256" key="1">
    <source>
        <dbReference type="SAM" id="SignalP"/>
    </source>
</evidence>
<dbReference type="OrthoDB" id="7306317at2"/>
<evidence type="ECO:0000313" key="3">
    <source>
        <dbReference type="Proteomes" id="UP000186002"/>
    </source>
</evidence>
<feature type="chain" id="PRO_5012342018" evidence="1">
    <location>
        <begin position="25"/>
        <end position="122"/>
    </location>
</feature>
<reference evidence="2 3" key="1">
    <citation type="submission" date="2016-11" db="EMBL/GenBank/DDBJ databases">
        <authorList>
            <person name="Jaros S."/>
            <person name="Januszkiewicz K."/>
            <person name="Wedrychowicz H."/>
        </authorList>
    </citation>
    <scope>NUCLEOTIDE SEQUENCE [LARGE SCALE GENOMIC DNA]</scope>
    <source>
        <strain evidence="2 3">DSM 22153</strain>
    </source>
</reference>
<proteinExistence type="predicted"/>
<dbReference type="EMBL" id="FRBW01000002">
    <property type="protein sequence ID" value="SHM30830.1"/>
    <property type="molecule type" value="Genomic_DNA"/>
</dbReference>
<name>A0A1M7HQY3_9HYPH</name>
<keyword evidence="3" id="KW-1185">Reference proteome</keyword>
<keyword evidence="1" id="KW-0732">Signal</keyword>
<organism evidence="2 3">
    <name type="scientific">Roseibium suaedae</name>
    <dbReference type="NCBI Taxonomy" id="735517"/>
    <lineage>
        <taxon>Bacteria</taxon>
        <taxon>Pseudomonadati</taxon>
        <taxon>Pseudomonadota</taxon>
        <taxon>Alphaproteobacteria</taxon>
        <taxon>Hyphomicrobiales</taxon>
        <taxon>Stappiaceae</taxon>
        <taxon>Roseibium</taxon>
    </lineage>
</organism>
<accession>A0A1M7HQY3</accession>
<gene>
    <name evidence="2" type="ORF">SAMN05444272_2298</name>
</gene>
<dbReference type="STRING" id="735517.SAMN05444272_2298"/>
<feature type="signal peptide" evidence="1">
    <location>
        <begin position="1"/>
        <end position="24"/>
    </location>
</feature>
<dbReference type="RefSeq" id="WP_073013167.1">
    <property type="nucleotide sequence ID" value="NZ_FRBW01000002.1"/>
</dbReference>
<protein>
    <submittedName>
        <fullName evidence="2">Uncharacterized protein</fullName>
    </submittedName>
</protein>
<dbReference type="PROSITE" id="PS51257">
    <property type="entry name" value="PROKAR_LIPOPROTEIN"/>
    <property type="match status" value="1"/>
</dbReference>
<dbReference type="AlphaFoldDB" id="A0A1M7HQY3"/>